<dbReference type="Proteomes" id="UP000014540">
    <property type="component" value="Unassembled WGS sequence"/>
</dbReference>
<organism evidence="1 2">
    <name type="scientific">Leptospira fainei serovar Hurstbridge str. BUT 6</name>
    <dbReference type="NCBI Taxonomy" id="1193011"/>
    <lineage>
        <taxon>Bacteria</taxon>
        <taxon>Pseudomonadati</taxon>
        <taxon>Spirochaetota</taxon>
        <taxon>Spirochaetia</taxon>
        <taxon>Leptospirales</taxon>
        <taxon>Leptospiraceae</taxon>
        <taxon>Leptospira</taxon>
    </lineage>
</organism>
<reference evidence="1" key="1">
    <citation type="submission" date="2013-04" db="EMBL/GenBank/DDBJ databases">
        <authorList>
            <person name="Harkins D.M."/>
            <person name="Durkin A.S."/>
            <person name="Selengut J.D."/>
            <person name="Sanka R."/>
            <person name="DePew J."/>
            <person name="Purushe J."/>
            <person name="Ahmed A."/>
            <person name="van der Linden H."/>
            <person name="Goris M.G.A."/>
            <person name="Hartskeerl R.A."/>
            <person name="Vinetz J.M."/>
            <person name="Sutton G.G."/>
            <person name="Nelson W.C."/>
            <person name="Fouts D.E."/>
        </authorList>
    </citation>
    <scope>NUCLEOTIDE SEQUENCE [LARGE SCALE GENOMIC DNA]</scope>
    <source>
        <strain evidence="1">BUT 6</strain>
    </source>
</reference>
<evidence type="ECO:0000313" key="2">
    <source>
        <dbReference type="Proteomes" id="UP000014540"/>
    </source>
</evidence>
<dbReference type="STRING" id="1193011.LEP1GSC058_2273"/>
<accession>S3W538</accession>
<dbReference type="AlphaFoldDB" id="S3W538"/>
<evidence type="ECO:0000313" key="1">
    <source>
        <dbReference type="EMBL" id="EPG75367.1"/>
    </source>
</evidence>
<gene>
    <name evidence="1" type="ORF">LEP1GSC058_2273</name>
</gene>
<protein>
    <submittedName>
        <fullName evidence="1">Uncharacterized protein</fullName>
    </submittedName>
</protein>
<proteinExistence type="predicted"/>
<sequence length="94" mass="11192">MSPIRFGFILSGSNRLNPLGNRFVRYVRFYFFFESDLTRTKFRIEEIYVPDKLGSKFFSDAGKGSHWEKDIEEPFFRQALVQSSIREPDDTKRK</sequence>
<comment type="caution">
    <text evidence="1">The sequence shown here is derived from an EMBL/GenBank/DDBJ whole genome shotgun (WGS) entry which is preliminary data.</text>
</comment>
<keyword evidence="2" id="KW-1185">Reference proteome</keyword>
<name>S3W538_9LEPT</name>
<dbReference type="EMBL" id="AKWZ02000003">
    <property type="protein sequence ID" value="EPG75367.1"/>
    <property type="molecule type" value="Genomic_DNA"/>
</dbReference>